<accession>A0A1R3KCS5</accession>
<proteinExistence type="predicted"/>
<evidence type="ECO:0000313" key="1">
    <source>
        <dbReference type="EMBL" id="OMP04891.1"/>
    </source>
</evidence>
<dbReference type="Proteomes" id="UP000188268">
    <property type="component" value="Unassembled WGS sequence"/>
</dbReference>
<protein>
    <submittedName>
        <fullName evidence="1">Uncharacterized protein</fullName>
    </submittedName>
</protein>
<evidence type="ECO:0000313" key="2">
    <source>
        <dbReference type="Proteomes" id="UP000188268"/>
    </source>
</evidence>
<dbReference type="EMBL" id="AWWV01005560">
    <property type="protein sequence ID" value="OMP04891.1"/>
    <property type="molecule type" value="Genomic_DNA"/>
</dbReference>
<name>A0A1R3KCS5_COCAP</name>
<dbReference type="Gramene" id="OMP04891">
    <property type="protein sequence ID" value="OMP04891"/>
    <property type="gene ID" value="CCACVL1_02111"/>
</dbReference>
<keyword evidence="2" id="KW-1185">Reference proteome</keyword>
<reference evidence="1 2" key="1">
    <citation type="submission" date="2013-09" db="EMBL/GenBank/DDBJ databases">
        <title>Corchorus capsularis genome sequencing.</title>
        <authorList>
            <person name="Alam M."/>
            <person name="Haque M.S."/>
            <person name="Islam M.S."/>
            <person name="Emdad E.M."/>
            <person name="Islam M.M."/>
            <person name="Ahmed B."/>
            <person name="Halim A."/>
            <person name="Hossen Q.M.M."/>
            <person name="Hossain M.Z."/>
            <person name="Ahmed R."/>
            <person name="Khan M.M."/>
            <person name="Islam R."/>
            <person name="Rashid M.M."/>
            <person name="Khan S.A."/>
            <person name="Rahman M.S."/>
            <person name="Alam M."/>
        </authorList>
    </citation>
    <scope>NUCLEOTIDE SEQUENCE [LARGE SCALE GENOMIC DNA]</scope>
    <source>
        <strain evidence="2">cv. CVL-1</strain>
        <tissue evidence="1">Whole seedling</tissue>
    </source>
</reference>
<dbReference type="AlphaFoldDB" id="A0A1R3KCS5"/>
<sequence length="27" mass="3092">MAKQDFSKVRNFKTVTVSSGDINFRKS</sequence>
<gene>
    <name evidence="1" type="ORF">CCACVL1_02111</name>
</gene>
<comment type="caution">
    <text evidence="1">The sequence shown here is derived from an EMBL/GenBank/DDBJ whole genome shotgun (WGS) entry which is preliminary data.</text>
</comment>
<organism evidence="1 2">
    <name type="scientific">Corchorus capsularis</name>
    <name type="common">Jute</name>
    <dbReference type="NCBI Taxonomy" id="210143"/>
    <lineage>
        <taxon>Eukaryota</taxon>
        <taxon>Viridiplantae</taxon>
        <taxon>Streptophyta</taxon>
        <taxon>Embryophyta</taxon>
        <taxon>Tracheophyta</taxon>
        <taxon>Spermatophyta</taxon>
        <taxon>Magnoliopsida</taxon>
        <taxon>eudicotyledons</taxon>
        <taxon>Gunneridae</taxon>
        <taxon>Pentapetalae</taxon>
        <taxon>rosids</taxon>
        <taxon>malvids</taxon>
        <taxon>Malvales</taxon>
        <taxon>Malvaceae</taxon>
        <taxon>Grewioideae</taxon>
        <taxon>Apeibeae</taxon>
        <taxon>Corchorus</taxon>
    </lineage>
</organism>